<evidence type="ECO:0000256" key="1">
    <source>
        <dbReference type="SAM" id="SignalP"/>
    </source>
</evidence>
<dbReference type="GeneID" id="68097379"/>
<feature type="domain" description="Antistasin-like" evidence="2">
    <location>
        <begin position="66"/>
        <end position="94"/>
    </location>
</feature>
<keyword evidence="4" id="KW-1185">Reference proteome</keyword>
<evidence type="ECO:0000313" key="4">
    <source>
        <dbReference type="Proteomes" id="UP000816034"/>
    </source>
</evidence>
<feature type="signal peptide" evidence="1">
    <location>
        <begin position="1"/>
        <end position="25"/>
    </location>
</feature>
<dbReference type="Gene3D" id="2.10.22.10">
    <property type="entry name" value="Antistasin, domain 1"/>
    <property type="match status" value="2"/>
</dbReference>
<organism evidence="3 4">
    <name type="scientific">Naegleria lovaniensis</name>
    <name type="common">Amoeba</name>
    <dbReference type="NCBI Taxonomy" id="51637"/>
    <lineage>
        <taxon>Eukaryota</taxon>
        <taxon>Discoba</taxon>
        <taxon>Heterolobosea</taxon>
        <taxon>Tetramitia</taxon>
        <taxon>Eutetramitia</taxon>
        <taxon>Vahlkampfiidae</taxon>
        <taxon>Naegleria</taxon>
    </lineage>
</organism>
<dbReference type="Proteomes" id="UP000816034">
    <property type="component" value="Unassembled WGS sequence"/>
</dbReference>
<comment type="caution">
    <text evidence="3">The sequence shown here is derived from an EMBL/GenBank/DDBJ whole genome shotgun (WGS) entry which is preliminary data.</text>
</comment>
<dbReference type="InterPro" id="IPR004094">
    <property type="entry name" value="Antistasin-like"/>
</dbReference>
<dbReference type="GO" id="GO:0004867">
    <property type="term" value="F:serine-type endopeptidase inhibitor activity"/>
    <property type="evidence" value="ECO:0007669"/>
    <property type="project" value="InterPro"/>
</dbReference>
<protein>
    <recommendedName>
        <fullName evidence="2">Antistasin-like domain-containing protein</fullName>
    </recommendedName>
</protein>
<dbReference type="EMBL" id="PYSW02000022">
    <property type="protein sequence ID" value="KAG2382957.1"/>
    <property type="molecule type" value="Genomic_DNA"/>
</dbReference>
<reference evidence="3 4" key="1">
    <citation type="journal article" date="2018" name="BMC Genomics">
        <title>The genome of Naegleria lovaniensis, the basis for a comparative approach to unravel pathogenicity factors of the human pathogenic amoeba N. fowleri.</title>
        <authorList>
            <person name="Liechti N."/>
            <person name="Schurch N."/>
            <person name="Bruggmann R."/>
            <person name="Wittwer M."/>
        </authorList>
    </citation>
    <scope>NUCLEOTIDE SEQUENCE [LARGE SCALE GENOMIC DNA]</scope>
    <source>
        <strain evidence="3 4">ATCC 30569</strain>
    </source>
</reference>
<feature type="domain" description="Antistasin-like" evidence="2">
    <location>
        <begin position="113"/>
        <end position="137"/>
    </location>
</feature>
<dbReference type="AlphaFoldDB" id="A0AA88GRE9"/>
<dbReference type="RefSeq" id="XP_044548636.1">
    <property type="nucleotide sequence ID" value="XM_044694617.1"/>
</dbReference>
<evidence type="ECO:0000259" key="2">
    <source>
        <dbReference type="PROSITE" id="PS51252"/>
    </source>
</evidence>
<gene>
    <name evidence="3" type="ORF">C9374_004924</name>
</gene>
<evidence type="ECO:0000313" key="3">
    <source>
        <dbReference type="EMBL" id="KAG2382957.1"/>
    </source>
</evidence>
<accession>A0AA88GRE9</accession>
<dbReference type="SUPFAM" id="SSF57262">
    <property type="entry name" value="Leech antihemostatic proteins"/>
    <property type="match status" value="1"/>
</dbReference>
<proteinExistence type="predicted"/>
<dbReference type="InterPro" id="IPR011061">
    <property type="entry name" value="Hirudin/antistatin"/>
</dbReference>
<dbReference type="PROSITE" id="PS51252">
    <property type="entry name" value="ANTISTASIN"/>
    <property type="match status" value="2"/>
</dbReference>
<name>A0AA88GRE9_NAELO</name>
<sequence>MTIRLVVATLMVMFVASTTYSMTSASSPDMKTLTPSQLCKLYGCPKGYSKQMDFDANTCHCVKQKCPSLSCLATMKCRYGLQTDSITHCPICKCKTVDQELSDLFEIVKVNACPPLCRMYCRFGNQRNSAGCPICACNPEPTLE</sequence>
<keyword evidence="1" id="KW-0732">Signal</keyword>
<feature type="chain" id="PRO_5041691653" description="Antistasin-like domain-containing protein" evidence="1">
    <location>
        <begin position="26"/>
        <end position="144"/>
    </location>
</feature>
<dbReference type="Pfam" id="PF02822">
    <property type="entry name" value="Antistasin"/>
    <property type="match status" value="2"/>
</dbReference>